<keyword evidence="3" id="KW-1185">Reference proteome</keyword>
<accession>A0A3P1CEX8</accession>
<proteinExistence type="predicted"/>
<dbReference type="AlphaFoldDB" id="A0A3P1CEX8"/>
<dbReference type="EMBL" id="RQJP01000005">
    <property type="protein sequence ID" value="RRB11785.1"/>
    <property type="molecule type" value="Genomic_DNA"/>
</dbReference>
<evidence type="ECO:0000313" key="2">
    <source>
        <dbReference type="EMBL" id="RRB11785.1"/>
    </source>
</evidence>
<sequence>MASDLKFIVDTQLPPVLASFLSRKGFDAIYTTSFFEGYLLGDEEISQLAVAQNRIIITKDSDFSEYYFLKGSPPKILHLSVGNIRNRDLVDWLDSVLPLIASFFEAGSDMIEINLKEMISY</sequence>
<dbReference type="Proteomes" id="UP000274271">
    <property type="component" value="Unassembled WGS sequence"/>
</dbReference>
<comment type="caution">
    <text evidence="2">The sequence shown here is derived from an EMBL/GenBank/DDBJ whole genome shotgun (WGS) entry which is preliminary data.</text>
</comment>
<reference evidence="2 3" key="1">
    <citation type="submission" date="2018-11" db="EMBL/GenBank/DDBJ databases">
        <authorList>
            <person name="Zhou Z."/>
            <person name="Wang G."/>
        </authorList>
    </citation>
    <scope>NUCLEOTIDE SEQUENCE [LARGE SCALE GENOMIC DNA]</scope>
    <source>
        <strain evidence="2 3">KCTC42998</strain>
    </source>
</reference>
<dbReference type="OrthoDB" id="27473at2"/>
<name>A0A3P1CEX8_9BACT</name>
<gene>
    <name evidence="2" type="ORF">EHT87_25295</name>
</gene>
<dbReference type="Pfam" id="PF18480">
    <property type="entry name" value="DUF5615"/>
    <property type="match status" value="1"/>
</dbReference>
<feature type="domain" description="DUF5615" evidence="1">
    <location>
        <begin position="6"/>
        <end position="107"/>
    </location>
</feature>
<dbReference type="RefSeq" id="WP_124909458.1">
    <property type="nucleotide sequence ID" value="NZ_RQJP01000005.1"/>
</dbReference>
<protein>
    <recommendedName>
        <fullName evidence="1">DUF5615 domain-containing protein</fullName>
    </recommendedName>
</protein>
<evidence type="ECO:0000313" key="3">
    <source>
        <dbReference type="Proteomes" id="UP000274271"/>
    </source>
</evidence>
<dbReference type="InterPro" id="IPR041049">
    <property type="entry name" value="DUF5615"/>
</dbReference>
<organism evidence="2 3">
    <name type="scientific">Larkinella knui</name>
    <dbReference type="NCBI Taxonomy" id="2025310"/>
    <lineage>
        <taxon>Bacteria</taxon>
        <taxon>Pseudomonadati</taxon>
        <taxon>Bacteroidota</taxon>
        <taxon>Cytophagia</taxon>
        <taxon>Cytophagales</taxon>
        <taxon>Spirosomataceae</taxon>
        <taxon>Larkinella</taxon>
    </lineage>
</organism>
<evidence type="ECO:0000259" key="1">
    <source>
        <dbReference type="Pfam" id="PF18480"/>
    </source>
</evidence>